<protein>
    <submittedName>
        <fullName evidence="1">Uncharacterized protein</fullName>
    </submittedName>
</protein>
<comment type="caution">
    <text evidence="1">The sequence shown here is derived from an EMBL/GenBank/DDBJ whole genome shotgun (WGS) entry which is preliminary data.</text>
</comment>
<keyword evidence="2" id="KW-1185">Reference proteome</keyword>
<reference evidence="2" key="1">
    <citation type="journal article" date="2022" name="Mol. Ecol. Resour.">
        <title>The genomes of chicory, endive, great burdock and yacon provide insights into Asteraceae palaeo-polyploidization history and plant inulin production.</title>
        <authorList>
            <person name="Fan W."/>
            <person name="Wang S."/>
            <person name="Wang H."/>
            <person name="Wang A."/>
            <person name="Jiang F."/>
            <person name="Liu H."/>
            <person name="Zhao H."/>
            <person name="Xu D."/>
            <person name="Zhang Y."/>
        </authorList>
    </citation>
    <scope>NUCLEOTIDE SEQUENCE [LARGE SCALE GENOMIC DNA]</scope>
    <source>
        <strain evidence="2">cv. Punajuju</strain>
    </source>
</reference>
<gene>
    <name evidence="1" type="ORF">L2E82_48260</name>
</gene>
<name>A0ACB8Z1Y1_CICIN</name>
<proteinExistence type="predicted"/>
<reference evidence="1 2" key="2">
    <citation type="journal article" date="2022" name="Mol. Ecol. Resour.">
        <title>The genomes of chicory, endive, great burdock and yacon provide insights into Asteraceae paleo-polyploidization history and plant inulin production.</title>
        <authorList>
            <person name="Fan W."/>
            <person name="Wang S."/>
            <person name="Wang H."/>
            <person name="Wang A."/>
            <person name="Jiang F."/>
            <person name="Liu H."/>
            <person name="Zhao H."/>
            <person name="Xu D."/>
            <person name="Zhang Y."/>
        </authorList>
    </citation>
    <scope>NUCLEOTIDE SEQUENCE [LARGE SCALE GENOMIC DNA]</scope>
    <source>
        <strain evidence="2">cv. Punajuju</strain>
        <tissue evidence="1">Leaves</tissue>
    </source>
</reference>
<sequence>MAVSNNIIATLNFLALLCTIPIISVGIWLASKPDNECIRWLHWPVIIIGVLFLFLALTGFVALRLLSSEVGSDRQT</sequence>
<evidence type="ECO:0000313" key="2">
    <source>
        <dbReference type="Proteomes" id="UP001055811"/>
    </source>
</evidence>
<dbReference type="EMBL" id="CM042017">
    <property type="protein sequence ID" value="KAI3690280.1"/>
    <property type="molecule type" value="Genomic_DNA"/>
</dbReference>
<organism evidence="1 2">
    <name type="scientific">Cichorium intybus</name>
    <name type="common">Chicory</name>
    <dbReference type="NCBI Taxonomy" id="13427"/>
    <lineage>
        <taxon>Eukaryota</taxon>
        <taxon>Viridiplantae</taxon>
        <taxon>Streptophyta</taxon>
        <taxon>Embryophyta</taxon>
        <taxon>Tracheophyta</taxon>
        <taxon>Spermatophyta</taxon>
        <taxon>Magnoliopsida</taxon>
        <taxon>eudicotyledons</taxon>
        <taxon>Gunneridae</taxon>
        <taxon>Pentapetalae</taxon>
        <taxon>asterids</taxon>
        <taxon>campanulids</taxon>
        <taxon>Asterales</taxon>
        <taxon>Asteraceae</taxon>
        <taxon>Cichorioideae</taxon>
        <taxon>Cichorieae</taxon>
        <taxon>Cichoriinae</taxon>
        <taxon>Cichorium</taxon>
    </lineage>
</organism>
<evidence type="ECO:0000313" key="1">
    <source>
        <dbReference type="EMBL" id="KAI3690280.1"/>
    </source>
</evidence>
<dbReference type="Proteomes" id="UP001055811">
    <property type="component" value="Linkage Group LG09"/>
</dbReference>
<accession>A0ACB8Z1Y1</accession>